<dbReference type="RefSeq" id="WP_349343449.1">
    <property type="nucleotide sequence ID" value="NZ_CP157802.1"/>
</dbReference>
<keyword evidence="5" id="KW-0449">Lipoprotein</keyword>
<feature type="chain" id="PRO_5043093364" evidence="5">
    <location>
        <begin position="19"/>
        <end position="479"/>
    </location>
</feature>
<organism evidence="6">
    <name type="scientific">Marinobacter sp. MMG032</name>
    <dbReference type="NCBI Taxonomy" id="3158548"/>
    <lineage>
        <taxon>Bacteria</taxon>
        <taxon>Pseudomonadati</taxon>
        <taxon>Pseudomonadota</taxon>
        <taxon>Gammaproteobacteria</taxon>
        <taxon>Pseudomonadales</taxon>
        <taxon>Marinobacteraceae</taxon>
        <taxon>Marinobacter</taxon>
    </lineage>
</organism>
<dbReference type="InterPro" id="IPR003423">
    <property type="entry name" value="OMP_efflux"/>
</dbReference>
<name>A0AAU7MPD9_9GAMM</name>
<comment type="similarity">
    <text evidence="2 5">Belongs to the outer membrane factor (OMF) (TC 1.B.17) family.</text>
</comment>
<sequence length="479" mass="52420">MTVTTRLVLAFVGSVLLAGCSLTPQYQQPEPPVPAHWDVSERDLNGELHNLDLSWQAFFPDPTLQALISASLENNQDMRIAALNVEVLRARYQIERSALYPGLSIGAGGARQRVPGDLSASGSDAIAERYDASVGLTSYEIDFFAKTRNLSAAALENYLATAQAKRSFQTSLISEVAKTYFSWRTNRKQLALARATQQSFEQNLALIQRRYDSDVASALELTQAETLVHQARTQVAQFDRLARQAVNALAFFSGHNLPDGMTSSLSESLPLNSAPLGAGLSSDLLKQRPDILEAEHRLKAAYADIGAARAAFFPSITLTASAGTASSELNGLFEGGSGSWLFEPRINLPIFTGGRNRANLEVSETTKKIRLAEYSRAIQQAFREVADSLAARDTLRDQLNAQQALVNTLDEYNQLARNRYDAGITSYLAVLDAQREHFSARQQLLSDRFNQVSAEIELFRSLGGGLVSETALANRSRAQ</sequence>
<dbReference type="PANTHER" id="PTHR30203">
    <property type="entry name" value="OUTER MEMBRANE CATION EFFLUX PROTEIN"/>
    <property type="match status" value="1"/>
</dbReference>
<keyword evidence="4" id="KW-0998">Cell outer membrane</keyword>
<accession>A0AAU7MPD9</accession>
<reference evidence="6" key="1">
    <citation type="submission" date="2024-05" db="EMBL/GenBank/DDBJ databases">
        <title>Draft Genome Sequences of Flagellimonas sp. MMG031 and Marinobacter sp. MMG032 Isolated from the dinoflagellate Symbiodinium pilosum.</title>
        <authorList>
            <person name="Shikuma N.J."/>
            <person name="Farrell M.V."/>
        </authorList>
    </citation>
    <scope>NUCLEOTIDE SEQUENCE</scope>
    <source>
        <strain evidence="6">MMG032</strain>
    </source>
</reference>
<dbReference type="NCBIfam" id="TIGR01845">
    <property type="entry name" value="outer_NodT"/>
    <property type="match status" value="1"/>
</dbReference>
<proteinExistence type="inferred from homology"/>
<dbReference type="Gene3D" id="1.20.1600.10">
    <property type="entry name" value="Outer membrane efflux proteins (OEP)"/>
    <property type="match status" value="1"/>
</dbReference>
<dbReference type="PROSITE" id="PS51257">
    <property type="entry name" value="PROKAR_LIPOPROTEIN"/>
    <property type="match status" value="1"/>
</dbReference>
<evidence type="ECO:0000313" key="6">
    <source>
        <dbReference type="EMBL" id="XBQ20239.1"/>
    </source>
</evidence>
<dbReference type="Pfam" id="PF02321">
    <property type="entry name" value="OEP"/>
    <property type="match status" value="2"/>
</dbReference>
<evidence type="ECO:0000256" key="2">
    <source>
        <dbReference type="ARBA" id="ARBA00007613"/>
    </source>
</evidence>
<keyword evidence="5" id="KW-0564">Palmitate</keyword>
<dbReference type="InterPro" id="IPR010131">
    <property type="entry name" value="MdtP/NodT-like"/>
</dbReference>
<dbReference type="AlphaFoldDB" id="A0AAU7MPD9"/>
<dbReference type="Gene3D" id="2.20.200.10">
    <property type="entry name" value="Outer membrane efflux proteins (OEP)"/>
    <property type="match status" value="1"/>
</dbReference>
<comment type="subcellular location">
    <subcellularLocation>
        <location evidence="1 5">Cell outer membrane</location>
        <topology evidence="1 5">Lipid-anchor</topology>
    </subcellularLocation>
</comment>
<feature type="signal peptide" evidence="5">
    <location>
        <begin position="1"/>
        <end position="18"/>
    </location>
</feature>
<evidence type="ECO:0000256" key="4">
    <source>
        <dbReference type="ARBA" id="ARBA00023237"/>
    </source>
</evidence>
<dbReference type="GO" id="GO:0009279">
    <property type="term" value="C:cell outer membrane"/>
    <property type="evidence" value="ECO:0007669"/>
    <property type="project" value="UniProtKB-SubCell"/>
</dbReference>
<gene>
    <name evidence="6" type="ORF">ABNF92_03510</name>
</gene>
<dbReference type="KEGG" id="mamm:ABNF92_03510"/>
<dbReference type="EMBL" id="CP157802">
    <property type="protein sequence ID" value="XBQ20239.1"/>
    <property type="molecule type" value="Genomic_DNA"/>
</dbReference>
<evidence type="ECO:0000256" key="1">
    <source>
        <dbReference type="ARBA" id="ARBA00004459"/>
    </source>
</evidence>
<dbReference type="GO" id="GO:0015562">
    <property type="term" value="F:efflux transmembrane transporter activity"/>
    <property type="evidence" value="ECO:0007669"/>
    <property type="project" value="InterPro"/>
</dbReference>
<protein>
    <submittedName>
        <fullName evidence="6">Efflux transporter outer membrane subunit</fullName>
    </submittedName>
</protein>
<keyword evidence="3 5" id="KW-1134">Transmembrane beta strand</keyword>
<dbReference type="PANTHER" id="PTHR30203:SF32">
    <property type="entry name" value="CATION EFFLUX SYSTEM PROTEIN CUSC"/>
    <property type="match status" value="1"/>
</dbReference>
<keyword evidence="5" id="KW-0812">Transmembrane</keyword>
<dbReference type="SUPFAM" id="SSF56954">
    <property type="entry name" value="Outer membrane efflux proteins (OEP)"/>
    <property type="match status" value="1"/>
</dbReference>
<evidence type="ECO:0000256" key="3">
    <source>
        <dbReference type="ARBA" id="ARBA00022452"/>
    </source>
</evidence>
<keyword evidence="5" id="KW-0732">Signal</keyword>
<evidence type="ECO:0000256" key="5">
    <source>
        <dbReference type="RuleBase" id="RU362097"/>
    </source>
</evidence>
<keyword evidence="5" id="KW-0472">Membrane</keyword>